<dbReference type="InterPro" id="IPR004101">
    <property type="entry name" value="Mur_ligase_C"/>
</dbReference>
<dbReference type="Gene3D" id="3.40.1390.10">
    <property type="entry name" value="MurE/MurF, N-terminal domain"/>
    <property type="match status" value="1"/>
</dbReference>
<feature type="short sequence motif" description="Meso-diaminopimelate recognition motif" evidence="2">
    <location>
        <begin position="400"/>
        <end position="403"/>
    </location>
</feature>
<evidence type="ECO:0000256" key="3">
    <source>
        <dbReference type="RuleBase" id="RU004135"/>
    </source>
</evidence>
<dbReference type="GO" id="GO:0005524">
    <property type="term" value="F:ATP binding"/>
    <property type="evidence" value="ECO:0007669"/>
    <property type="project" value="UniProtKB-UniRule"/>
</dbReference>
<evidence type="ECO:0000256" key="1">
    <source>
        <dbReference type="ARBA" id="ARBA00005898"/>
    </source>
</evidence>
<evidence type="ECO:0000259" key="5">
    <source>
        <dbReference type="Pfam" id="PF02875"/>
    </source>
</evidence>
<comment type="catalytic activity">
    <reaction evidence="2">
        <text>UDP-N-acetyl-alpha-D-muramoyl-L-alanyl-D-glutamate + meso-2,6-diaminopimelate + ATP = UDP-N-acetyl-alpha-D-muramoyl-L-alanyl-gamma-D-glutamyl-meso-2,6-diaminopimelate + ADP + phosphate + H(+)</text>
        <dbReference type="Rhea" id="RHEA:23676"/>
        <dbReference type="ChEBI" id="CHEBI:15378"/>
        <dbReference type="ChEBI" id="CHEBI:30616"/>
        <dbReference type="ChEBI" id="CHEBI:43474"/>
        <dbReference type="ChEBI" id="CHEBI:57791"/>
        <dbReference type="ChEBI" id="CHEBI:83900"/>
        <dbReference type="ChEBI" id="CHEBI:83905"/>
        <dbReference type="ChEBI" id="CHEBI:456216"/>
        <dbReference type="EC" id="6.3.2.13"/>
    </reaction>
</comment>
<dbReference type="UniPathway" id="UPA00219"/>
<sequence>MCATEGLDSLLPELEGAGAVRVCGIESDSRRVRPGQLFVGLRSRHGDGARFLAQALAAGAAAALLQGPELRRDTVDGQPVWVHPEAPRLLGEALRRWYHWQGRAPGLIGVTGTNGKSSVTWLIAQLAGAEVIGTLGAGPLTALQPLANTTPAAVELWSLLEAARQRRAQWLAMEVSSHALALERVAGVPFTAAVFTNLSRDHLDFHGSMAAYGAAKAKLFTTPALQLAVLNVDDPFSAELRTHLHPDVRVLGYGFGAGDYRVREYHPGARATLLVIDTPAGTRPLRIPLMGMANARNFLAALAAVEGLGMDVDPQVLAALRLPPGRYQRLSPRTPQQPDVLVDYAHTPDALRQVLEDLRTVAKGRITVVFGCGGDRDRGKRPEMGAVAAALADRVLLTDDNPRSEDPAAIVAEILAGMPAGRAEVCHDRAAAIARAIGEAEHGDWVLIAGKGHEQTQESAGAKRPCDDVELATRALQP</sequence>
<dbReference type="Proteomes" id="UP000175616">
    <property type="component" value="Unassembled WGS sequence"/>
</dbReference>
<dbReference type="GO" id="GO:0008360">
    <property type="term" value="P:regulation of cell shape"/>
    <property type="evidence" value="ECO:0007669"/>
    <property type="project" value="UniProtKB-KW"/>
</dbReference>
<evidence type="ECO:0000313" key="8">
    <source>
        <dbReference type="Proteomes" id="UP000175616"/>
    </source>
</evidence>
<evidence type="ECO:0000256" key="4">
    <source>
        <dbReference type="SAM" id="MobiDB-lite"/>
    </source>
</evidence>
<comment type="function">
    <text evidence="2">Catalyzes the addition of meso-diaminopimelic acid to the nucleotide precursor UDP-N-acetylmuramoyl-L-alanyl-D-glutamate (UMAG) in the biosynthesis of bacterial cell-wall peptidoglycan.</text>
</comment>
<dbReference type="EMBL" id="LZYE01000206">
    <property type="protein sequence ID" value="OFC35258.1"/>
    <property type="molecule type" value="Genomic_DNA"/>
</dbReference>
<dbReference type="HAMAP" id="MF_00208">
    <property type="entry name" value="MurE"/>
    <property type="match status" value="1"/>
</dbReference>
<dbReference type="SUPFAM" id="SSF53244">
    <property type="entry name" value="MurD-like peptide ligases, peptide-binding domain"/>
    <property type="match status" value="1"/>
</dbReference>
<feature type="binding site" evidence="2">
    <location>
        <begin position="112"/>
        <end position="118"/>
    </location>
    <ligand>
        <name>ATP</name>
        <dbReference type="ChEBI" id="CHEBI:30616"/>
    </ligand>
</feature>
<reference evidence="7 8" key="1">
    <citation type="submission" date="2016-06" db="EMBL/GenBank/DDBJ databases">
        <title>Gene turnover analysis identifies the evolutionary adaptation of the extremophile Acidithiobacillus caldus.</title>
        <authorList>
            <person name="Zhang X."/>
        </authorList>
    </citation>
    <scope>NUCLEOTIDE SEQUENCE [LARGE SCALE GENOMIC DNA]</scope>
    <source>
        <strain evidence="7 8">DX</strain>
    </source>
</reference>
<proteinExistence type="inferred from homology"/>
<dbReference type="InterPro" id="IPR035911">
    <property type="entry name" value="MurE/MurF_N"/>
</dbReference>
<dbReference type="NCBIfam" id="TIGR01085">
    <property type="entry name" value="murE"/>
    <property type="match status" value="1"/>
</dbReference>
<comment type="pathway">
    <text evidence="2 3">Cell wall biogenesis; peptidoglycan biosynthesis.</text>
</comment>
<dbReference type="PANTHER" id="PTHR23135:SF4">
    <property type="entry name" value="UDP-N-ACETYLMURAMOYL-L-ALANYL-D-GLUTAMATE--2,6-DIAMINOPIMELATE LIGASE MURE HOMOLOG, CHLOROPLASTIC"/>
    <property type="match status" value="1"/>
</dbReference>
<feature type="region of interest" description="Disordered" evidence="4">
    <location>
        <begin position="453"/>
        <end position="478"/>
    </location>
</feature>
<dbReference type="Gene3D" id="3.90.190.20">
    <property type="entry name" value="Mur ligase, C-terminal domain"/>
    <property type="match status" value="1"/>
</dbReference>
<feature type="binding site" evidence="2">
    <location>
        <begin position="149"/>
        <end position="150"/>
    </location>
    <ligand>
        <name>UDP-N-acetyl-alpha-D-muramoyl-L-alanyl-D-glutamate</name>
        <dbReference type="ChEBI" id="CHEBI:83900"/>
    </ligand>
</feature>
<dbReference type="InterPro" id="IPR036565">
    <property type="entry name" value="Mur-like_cat_sf"/>
</dbReference>
<dbReference type="InterPro" id="IPR005761">
    <property type="entry name" value="UDP-N-AcMur-Glu-dNH2Pim_ligase"/>
</dbReference>
<dbReference type="SUPFAM" id="SSF53623">
    <property type="entry name" value="MurD-like peptide ligases, catalytic domain"/>
    <property type="match status" value="1"/>
</dbReference>
<keyword evidence="2 3" id="KW-0573">Peptidoglycan synthesis</keyword>
<keyword evidence="2 7" id="KW-0436">Ligase</keyword>
<feature type="binding site" evidence="2">
    <location>
        <begin position="400"/>
        <end position="403"/>
    </location>
    <ligand>
        <name>meso-2,6-diaminopimelate</name>
        <dbReference type="ChEBI" id="CHEBI:57791"/>
    </ligand>
</feature>
<gene>
    <name evidence="2" type="primary">murE</name>
    <name evidence="7" type="ORF">BAE27_07660</name>
</gene>
<dbReference type="AlphaFoldDB" id="A0A1E7YMX4"/>
<keyword evidence="2" id="KW-0067">ATP-binding</keyword>
<feature type="binding site" evidence="2">
    <location>
        <position position="148"/>
    </location>
    <ligand>
        <name>UDP-N-acetyl-alpha-D-muramoyl-L-alanyl-D-glutamate</name>
        <dbReference type="ChEBI" id="CHEBI:83900"/>
    </ligand>
</feature>
<evidence type="ECO:0000256" key="2">
    <source>
        <dbReference type="HAMAP-Rule" id="MF_00208"/>
    </source>
</evidence>
<protein>
    <recommendedName>
        <fullName evidence="2">UDP-N-acetylmuramoyl-L-alanyl-D-glutamate--2,6-diaminopimelate ligase</fullName>
        <ecNumber evidence="2">6.3.2.13</ecNumber>
    </recommendedName>
    <alternativeName>
        <fullName evidence="2">Meso-A2pm-adding enzyme</fullName>
    </alternativeName>
    <alternativeName>
        <fullName evidence="2">Meso-diaminopimelate-adding enzyme</fullName>
    </alternativeName>
    <alternativeName>
        <fullName evidence="2">UDP-MurNAc-L-Ala-D-Glu:meso-diaminopimelate ligase</fullName>
    </alternativeName>
    <alternativeName>
        <fullName evidence="2">UDP-MurNAc-tripeptide synthetase</fullName>
    </alternativeName>
    <alternativeName>
        <fullName evidence="2">UDP-N-acetylmuramyl-tripeptide synthetase</fullName>
    </alternativeName>
</protein>
<feature type="domain" description="Mur ligase central" evidence="6">
    <location>
        <begin position="110"/>
        <end position="305"/>
    </location>
</feature>
<dbReference type="Pfam" id="PF08245">
    <property type="entry name" value="Mur_ligase_M"/>
    <property type="match status" value="1"/>
</dbReference>
<keyword evidence="2" id="KW-0963">Cytoplasm</keyword>
<dbReference type="InterPro" id="IPR013221">
    <property type="entry name" value="Mur_ligase_cen"/>
</dbReference>
<keyword evidence="2 3" id="KW-0132">Cell division</keyword>
<dbReference type="RefSeq" id="WP_070114335.1">
    <property type="nucleotide sequence ID" value="NZ_JAAOMN010000145.1"/>
</dbReference>
<comment type="PTM">
    <text evidence="2">Carboxylation is probably crucial for Mg(2+) binding and, consequently, for the gamma-phosphate positioning of ATP.</text>
</comment>
<keyword evidence="2" id="KW-0547">Nucleotide-binding</keyword>
<keyword evidence="2 3" id="KW-0131">Cell cycle</keyword>
<comment type="cofactor">
    <cofactor evidence="2">
        <name>Mg(2+)</name>
        <dbReference type="ChEBI" id="CHEBI:18420"/>
    </cofactor>
</comment>
<comment type="caution">
    <text evidence="2">Lacks conserved residue(s) required for the propagation of feature annotation.</text>
</comment>
<keyword evidence="2" id="KW-0460">Magnesium</keyword>
<keyword evidence="2 3" id="KW-0961">Cell wall biogenesis/degradation</keyword>
<comment type="subcellular location">
    <subcellularLocation>
        <location evidence="2 3">Cytoplasm</location>
    </subcellularLocation>
</comment>
<evidence type="ECO:0000313" key="7">
    <source>
        <dbReference type="EMBL" id="OFC35258.1"/>
    </source>
</evidence>
<dbReference type="GO" id="GO:0008765">
    <property type="term" value="F:UDP-N-acetylmuramoylalanyl-D-glutamate-2,6-diaminopimelate ligase activity"/>
    <property type="evidence" value="ECO:0007669"/>
    <property type="project" value="UniProtKB-UniRule"/>
</dbReference>
<dbReference type="Gene3D" id="3.40.1190.10">
    <property type="entry name" value="Mur-like, catalytic domain"/>
    <property type="match status" value="1"/>
</dbReference>
<dbReference type="GO" id="GO:0071555">
    <property type="term" value="P:cell wall organization"/>
    <property type="evidence" value="ECO:0007669"/>
    <property type="project" value="UniProtKB-KW"/>
</dbReference>
<dbReference type="Pfam" id="PF02875">
    <property type="entry name" value="Mur_ligase_C"/>
    <property type="match status" value="1"/>
</dbReference>
<dbReference type="GO" id="GO:0051301">
    <property type="term" value="P:cell division"/>
    <property type="evidence" value="ECO:0007669"/>
    <property type="project" value="UniProtKB-KW"/>
</dbReference>
<dbReference type="InterPro" id="IPR036615">
    <property type="entry name" value="Mur_ligase_C_dom_sf"/>
</dbReference>
<name>A0A1E7YMX4_9PROT</name>
<feature type="binding site" evidence="2">
    <location>
        <position position="176"/>
    </location>
    <ligand>
        <name>UDP-N-acetyl-alpha-D-muramoyl-L-alanyl-D-glutamate</name>
        <dbReference type="ChEBI" id="CHEBI:83900"/>
    </ligand>
</feature>
<feature type="modified residue" description="N6-carboxylysine" evidence="2">
    <location>
        <position position="216"/>
    </location>
</feature>
<feature type="binding site" evidence="2">
    <location>
        <position position="454"/>
    </location>
    <ligand>
        <name>meso-2,6-diaminopimelate</name>
        <dbReference type="ChEBI" id="CHEBI:57791"/>
    </ligand>
</feature>
<comment type="caution">
    <text evidence="7">The sequence shown here is derived from an EMBL/GenBank/DDBJ whole genome shotgun (WGS) entry which is preliminary data.</text>
</comment>
<dbReference type="GO" id="GO:0009252">
    <property type="term" value="P:peptidoglycan biosynthetic process"/>
    <property type="evidence" value="ECO:0007669"/>
    <property type="project" value="UniProtKB-UniRule"/>
</dbReference>
<dbReference type="SUPFAM" id="SSF63418">
    <property type="entry name" value="MurE/MurF N-terminal domain"/>
    <property type="match status" value="1"/>
</dbReference>
<feature type="binding site" evidence="2">
    <location>
        <position position="376"/>
    </location>
    <ligand>
        <name>meso-2,6-diaminopimelate</name>
        <dbReference type="ChEBI" id="CHEBI:57791"/>
    </ligand>
</feature>
<keyword evidence="2 3" id="KW-0133">Cell shape</keyword>
<feature type="binding site" evidence="2">
    <location>
        <position position="450"/>
    </location>
    <ligand>
        <name>meso-2,6-diaminopimelate</name>
        <dbReference type="ChEBI" id="CHEBI:57791"/>
    </ligand>
</feature>
<dbReference type="EC" id="6.3.2.13" evidence="2"/>
<dbReference type="NCBIfam" id="NF001126">
    <property type="entry name" value="PRK00139.1-4"/>
    <property type="match status" value="1"/>
</dbReference>
<dbReference type="PANTHER" id="PTHR23135">
    <property type="entry name" value="MUR LIGASE FAMILY MEMBER"/>
    <property type="match status" value="1"/>
</dbReference>
<evidence type="ECO:0000259" key="6">
    <source>
        <dbReference type="Pfam" id="PF08245"/>
    </source>
</evidence>
<feature type="domain" description="Mur ligase C-terminal" evidence="5">
    <location>
        <begin position="326"/>
        <end position="452"/>
    </location>
</feature>
<organism evidence="7 8">
    <name type="scientific">Acidithiobacillus caldus</name>
    <dbReference type="NCBI Taxonomy" id="33059"/>
    <lineage>
        <taxon>Bacteria</taxon>
        <taxon>Pseudomonadati</taxon>
        <taxon>Pseudomonadota</taxon>
        <taxon>Acidithiobacillia</taxon>
        <taxon>Acidithiobacillales</taxon>
        <taxon>Acidithiobacillaceae</taxon>
        <taxon>Acidithiobacillus</taxon>
    </lineage>
</organism>
<feature type="binding site" evidence="2">
    <location>
        <position position="184"/>
    </location>
    <ligand>
        <name>UDP-N-acetyl-alpha-D-muramoyl-L-alanyl-D-glutamate</name>
        <dbReference type="ChEBI" id="CHEBI:83900"/>
    </ligand>
</feature>
<accession>A0A1E7YMX4</accession>
<dbReference type="GO" id="GO:0000287">
    <property type="term" value="F:magnesium ion binding"/>
    <property type="evidence" value="ECO:0007669"/>
    <property type="project" value="UniProtKB-UniRule"/>
</dbReference>
<comment type="similarity">
    <text evidence="1 2">Belongs to the MurCDEF family. MurE subfamily.</text>
</comment>
<feature type="binding site" evidence="2">
    <location>
        <position position="29"/>
    </location>
    <ligand>
        <name>UDP-N-acetyl-alpha-D-muramoyl-L-alanyl-D-glutamate</name>
        <dbReference type="ChEBI" id="CHEBI:83900"/>
    </ligand>
</feature>
<dbReference type="GO" id="GO:0005737">
    <property type="term" value="C:cytoplasm"/>
    <property type="evidence" value="ECO:0007669"/>
    <property type="project" value="UniProtKB-SubCell"/>
</dbReference>